<proteinExistence type="predicted"/>
<reference evidence="2 3" key="1">
    <citation type="journal article" date="2021" name="Int. J. Syst. Evol. Microbiol.">
        <title>Amazonocrinis nigriterrae gen. nov., sp. nov., Atlanticothrix silvestris gen. nov., sp. nov. and Dendronalium phyllosphericum gen. nov., sp. nov., nostocacean cyanobacteria from Brazilian environments.</title>
        <authorList>
            <person name="Alvarenga D.O."/>
            <person name="Andreote A.P.D."/>
            <person name="Branco L.H.Z."/>
            <person name="Delbaje E."/>
            <person name="Cruz R.B."/>
            <person name="Varani A.M."/>
            <person name="Fiore M.F."/>
        </authorList>
    </citation>
    <scope>NUCLEOTIDE SEQUENCE [LARGE SCALE GENOMIC DNA]</scope>
    <source>
        <strain evidence="2 3">CENA369</strain>
    </source>
</reference>
<dbReference type="Proteomes" id="UP000662314">
    <property type="component" value="Unassembled WGS sequence"/>
</dbReference>
<sequence>MEPTPEQKTVMYRICQQLTKMYTPIYLVTTDTRTGDLIIIAGEEIEASISPEGKVSYESTEAEF</sequence>
<dbReference type="Pfam" id="PF21828">
    <property type="entry name" value="DUF6888"/>
    <property type="match status" value="1"/>
</dbReference>
<protein>
    <recommendedName>
        <fullName evidence="1">DUF6888 domain-containing protein</fullName>
    </recommendedName>
</protein>
<feature type="domain" description="DUF6888" evidence="1">
    <location>
        <begin position="2"/>
        <end position="55"/>
    </location>
</feature>
<name>A0A8J7LDL7_9NOST</name>
<gene>
    <name evidence="2" type="ORF">I8752_01920</name>
</gene>
<dbReference type="InterPro" id="IPR054181">
    <property type="entry name" value="DUF6888"/>
</dbReference>
<dbReference type="AlphaFoldDB" id="A0A8J7LDL7"/>
<organism evidence="2 3">
    <name type="scientific">Dendronalium phyllosphericum CENA369</name>
    <dbReference type="NCBI Taxonomy" id="1725256"/>
    <lineage>
        <taxon>Bacteria</taxon>
        <taxon>Bacillati</taxon>
        <taxon>Cyanobacteriota</taxon>
        <taxon>Cyanophyceae</taxon>
        <taxon>Nostocales</taxon>
        <taxon>Nostocaceae</taxon>
        <taxon>Dendronalium</taxon>
        <taxon>Dendronalium phyllosphericum</taxon>
    </lineage>
</organism>
<accession>A0A8J7LDL7</accession>
<dbReference type="RefSeq" id="WP_214430640.1">
    <property type="nucleotide sequence ID" value="NZ_CAWPUQ010000219.1"/>
</dbReference>
<comment type="caution">
    <text evidence="2">The sequence shown here is derived from an EMBL/GenBank/DDBJ whole genome shotgun (WGS) entry which is preliminary data.</text>
</comment>
<keyword evidence="3" id="KW-1185">Reference proteome</keyword>
<evidence type="ECO:0000313" key="3">
    <source>
        <dbReference type="Proteomes" id="UP000662314"/>
    </source>
</evidence>
<evidence type="ECO:0000313" key="2">
    <source>
        <dbReference type="EMBL" id="MBH8571804.1"/>
    </source>
</evidence>
<evidence type="ECO:0000259" key="1">
    <source>
        <dbReference type="Pfam" id="PF21828"/>
    </source>
</evidence>
<dbReference type="EMBL" id="JAECZA010000004">
    <property type="protein sequence ID" value="MBH8571804.1"/>
    <property type="molecule type" value="Genomic_DNA"/>
</dbReference>